<dbReference type="RefSeq" id="XP_043133285.1">
    <property type="nucleotide sequence ID" value="XM_043284500.1"/>
</dbReference>
<evidence type="ECO:0000313" key="7">
    <source>
        <dbReference type="EMBL" id="BCR84763.1"/>
    </source>
</evidence>
<dbReference type="GO" id="GO:0012505">
    <property type="term" value="C:endomembrane system"/>
    <property type="evidence" value="ECO:0007669"/>
    <property type="project" value="UniProtKB-SubCell"/>
</dbReference>
<dbReference type="FunFam" id="3.40.50.2000:FF:000100">
    <property type="entry name" value="Glycosyltransferase family 1 protein"/>
    <property type="match status" value="1"/>
</dbReference>
<feature type="domain" description="Erythromycin biosynthesis protein CIII-like C-terminal" evidence="6">
    <location>
        <begin position="417"/>
        <end position="510"/>
    </location>
</feature>
<reference evidence="7" key="1">
    <citation type="submission" date="2021-01" db="EMBL/GenBank/DDBJ databases">
        <authorList>
            <consortium name="Aspergillus chevalieri M1 genome sequencing consortium"/>
            <person name="Kazuki M."/>
            <person name="Futagami T."/>
        </authorList>
    </citation>
    <scope>NUCLEOTIDE SEQUENCE</scope>
    <source>
        <strain evidence="7">M1</strain>
    </source>
</reference>
<dbReference type="Gene3D" id="3.40.50.2000">
    <property type="entry name" value="Glycogen Phosphorylase B"/>
    <property type="match status" value="2"/>
</dbReference>
<dbReference type="KEGG" id="ache:ACHE_20221A"/>
<dbReference type="CDD" id="cd03784">
    <property type="entry name" value="GT1_Gtf-like"/>
    <property type="match status" value="1"/>
</dbReference>
<keyword evidence="3" id="KW-0443">Lipid metabolism</keyword>
<dbReference type="InterPro" id="IPR004276">
    <property type="entry name" value="GlycoTrans_28_N"/>
</dbReference>
<dbReference type="EMBL" id="AP024417">
    <property type="protein sequence ID" value="BCR84763.1"/>
    <property type="molecule type" value="Genomic_DNA"/>
</dbReference>
<name>A0A7R7VHD5_ASPCH</name>
<evidence type="ECO:0000313" key="8">
    <source>
        <dbReference type="Proteomes" id="UP000637239"/>
    </source>
</evidence>
<dbReference type="Pfam" id="PF06722">
    <property type="entry name" value="EryCIII-like_C"/>
    <property type="match status" value="1"/>
</dbReference>
<dbReference type="Pfam" id="PF03033">
    <property type="entry name" value="Glyco_transf_28"/>
    <property type="match status" value="1"/>
</dbReference>
<reference evidence="7" key="2">
    <citation type="submission" date="2021-02" db="EMBL/GenBank/DDBJ databases">
        <title>Aspergillus chevalieri M1 genome sequence.</title>
        <authorList>
            <person name="Kadooka C."/>
            <person name="Mori K."/>
            <person name="Futagami T."/>
        </authorList>
    </citation>
    <scope>NUCLEOTIDE SEQUENCE</scope>
    <source>
        <strain evidence="7">M1</strain>
    </source>
</reference>
<dbReference type="SUPFAM" id="SSF53756">
    <property type="entry name" value="UDP-Glycosyltransferase/glycogen phosphorylase"/>
    <property type="match status" value="1"/>
</dbReference>
<evidence type="ECO:0000256" key="1">
    <source>
        <dbReference type="ARBA" id="ARBA00004184"/>
    </source>
</evidence>
<evidence type="ECO:0000259" key="5">
    <source>
        <dbReference type="Pfam" id="PF03033"/>
    </source>
</evidence>
<dbReference type="FunFam" id="3.40.50.2000:FF:000009">
    <property type="entry name" value="Sterol 3-beta-glucosyltransferase UGT80A2"/>
    <property type="match status" value="1"/>
</dbReference>
<keyword evidence="2" id="KW-0808">Transferase</keyword>
<accession>A0A7R7VHD5</accession>
<dbReference type="Proteomes" id="UP000637239">
    <property type="component" value="Chromosome 2"/>
</dbReference>
<evidence type="ECO:0000256" key="3">
    <source>
        <dbReference type="ARBA" id="ARBA00023098"/>
    </source>
</evidence>
<keyword evidence="8" id="KW-1185">Reference proteome</keyword>
<feature type="compositionally biased region" description="Low complexity" evidence="4">
    <location>
        <begin position="638"/>
        <end position="663"/>
    </location>
</feature>
<dbReference type="PANTHER" id="PTHR48050">
    <property type="entry name" value="STEROL 3-BETA-GLUCOSYLTRANSFERASE"/>
    <property type="match status" value="1"/>
</dbReference>
<dbReference type="AlphaFoldDB" id="A0A7R7VHD5"/>
<feature type="domain" description="Glycosyltransferase family 28 N-terminal" evidence="5">
    <location>
        <begin position="111"/>
        <end position="259"/>
    </location>
</feature>
<sequence>MTSNNHVEEIFELPGDPVAISPYSSSAAIGKNGIDLKDDGRVDIDLDSNLMRRFSMLHTSQFLRRPSTPPPEYSELPPQVDDATTRELGHLPKYPEPVTENGKAWNVKLNIVIQVVGSRGDVQPFIALGNELMRYGHRVRLATHGIFESFVRDSGLEFYPIGGDPAELMAYMVKNPGLIPTMKSLGAGEIHRKRLMIRQMLSGCWQSCIEPDMTTHEPFVADAIIANPPSFAHVHCAQALSIPVHLMFTMPWSSTKAFPHPLANLRCDNADQDLKNYISYDVVNWLTWQGVGDVINQWRKELDLDEVAMFEGPYLAEILRVPFTYCWSPALIPKPSDWPSYIDVCGFFFRDFCQYEPPADLQAFLASGPPPIYIGFGSIVLDDPEKITAIIISAVNAAGVRAIISKGWSNLGGTENDNIYSIGDCPHEWLFQQVAAVVHHGGAGTTACGLRNARPTIIVPFFGDQPFWGAMVAAAGAGPAPIPYKKLSVEALSQGIQYCLTEQVATAASAIAIKMSSEAGVRAAVSSFHRNLPLERLQCDLYPGQPAVWSFAKGRRKIKISKIAAEMLVTERLIDRKSLVMHAIKPIVIENRRWDPITGGASAVVGTSTALTASILGTFYKPFKEYQDYHENRRDRPSSSSSHRPIQRPASRSSSGNTSSRMTNHGEELDNLGTMDTTIFETSSLSHFKEPSDHHKIRLAGRMAGASAKSLASFGPTALKGMMVDFPLAIAEGMRNVPRYYGEEPRDHGPVTDIKSGFAVAGKSFAWGMAEAVSDIVVQPYQGMQEDSARGAVKGIGKGIANMASKSGCAMFGVLAYPSAGIAKSLQSSIHSKTRKKIDKARHSEGVWLLKDGRCKEPNSVFTTFQGQFKGKKR</sequence>
<gene>
    <name evidence="7" type="ORF">ACHE_20221A</name>
</gene>
<evidence type="ECO:0000256" key="4">
    <source>
        <dbReference type="SAM" id="MobiDB-lite"/>
    </source>
</evidence>
<evidence type="ECO:0000256" key="2">
    <source>
        <dbReference type="ARBA" id="ARBA00022679"/>
    </source>
</evidence>
<feature type="region of interest" description="Disordered" evidence="4">
    <location>
        <begin position="630"/>
        <end position="673"/>
    </location>
</feature>
<dbReference type="GeneID" id="66979122"/>
<dbReference type="InterPro" id="IPR002213">
    <property type="entry name" value="UDP_glucos_trans"/>
</dbReference>
<evidence type="ECO:0000259" key="6">
    <source>
        <dbReference type="Pfam" id="PF06722"/>
    </source>
</evidence>
<evidence type="ECO:0008006" key="9">
    <source>
        <dbReference type="Google" id="ProtNLM"/>
    </source>
</evidence>
<dbReference type="GO" id="GO:0016906">
    <property type="term" value="F:sterol 3-beta-glucosyltransferase activity"/>
    <property type="evidence" value="ECO:0007669"/>
    <property type="project" value="UniProtKB-ARBA"/>
</dbReference>
<dbReference type="GO" id="GO:0006629">
    <property type="term" value="P:lipid metabolic process"/>
    <property type="evidence" value="ECO:0007669"/>
    <property type="project" value="UniProtKB-KW"/>
</dbReference>
<comment type="subcellular location">
    <subcellularLocation>
        <location evidence="1">Endomembrane system</location>
        <topology evidence="1">Peripheral membrane protein</topology>
    </subcellularLocation>
</comment>
<dbReference type="InterPro" id="IPR050426">
    <property type="entry name" value="Glycosyltransferase_28"/>
</dbReference>
<proteinExistence type="predicted"/>
<organism evidence="7 8">
    <name type="scientific">Aspergillus chevalieri</name>
    <name type="common">Eurotium chevalieri</name>
    <dbReference type="NCBI Taxonomy" id="182096"/>
    <lineage>
        <taxon>Eukaryota</taxon>
        <taxon>Fungi</taxon>
        <taxon>Dikarya</taxon>
        <taxon>Ascomycota</taxon>
        <taxon>Pezizomycotina</taxon>
        <taxon>Eurotiomycetes</taxon>
        <taxon>Eurotiomycetidae</taxon>
        <taxon>Eurotiales</taxon>
        <taxon>Aspergillaceae</taxon>
        <taxon>Aspergillus</taxon>
        <taxon>Aspergillus subgen. Aspergillus</taxon>
    </lineage>
</organism>
<protein>
    <recommendedName>
        <fullName evidence="9">Glycosyltransferase family 28 N-terminal domain-containing protein</fullName>
    </recommendedName>
</protein>
<dbReference type="GO" id="GO:0005975">
    <property type="term" value="P:carbohydrate metabolic process"/>
    <property type="evidence" value="ECO:0007669"/>
    <property type="project" value="InterPro"/>
</dbReference>
<dbReference type="InterPro" id="IPR010610">
    <property type="entry name" value="EryCIII-like_C"/>
</dbReference>
<dbReference type="PANTHER" id="PTHR48050:SF27">
    <property type="entry name" value="GLUCOSYLTRANSFERASE, PUTATIVE (AFU_ORTHOLOGUE AFUA_7G04880)-RELATED"/>
    <property type="match status" value="1"/>
</dbReference>